<dbReference type="PANTHER" id="PTHR12358:SF31">
    <property type="entry name" value="ACYLGLYCEROL KINASE, MITOCHONDRIAL"/>
    <property type="match status" value="1"/>
</dbReference>
<evidence type="ECO:0000313" key="3">
    <source>
        <dbReference type="Proteomes" id="UP000794436"/>
    </source>
</evidence>
<protein>
    <recommendedName>
        <fullName evidence="1">DAGKc domain-containing protein</fullName>
    </recommendedName>
</protein>
<dbReference type="InterPro" id="IPR017438">
    <property type="entry name" value="ATP-NAD_kinase_N"/>
</dbReference>
<sequence>MESHATKRSTTQLAWQDVLGTRLTQEDEVIADPSSLDENRAYYFEFVALPAKHPTADKPSRRVLHKWLCSFPQNALKEIQELLKWINFLADPRSTEDVARAHSFDDLVLVERPPRRFLVVINPISGAGKGMKVYQKKVAPAFAYAHIITDIQLTERAKHGVDIAKQVDPSKYDAVVTVGGDGSLRETLQGLMARPDWQEAIRMPLGVIPSGSGIGLFAAKMHAARELFVPVSAAFVLAKGVPHPLDITVVRNPFGETMYSFLSTTWALFADVDLGSEHLRFLGLLRFTITAVNRIVFIHRAYQGTIWYLEDDETRGYQPQPYDFERSTDRPGLDLVGAVEEGALAADGSGGRWRKIESSFHMMAVMSISHAATDVHMAPGARFNDGYCYLIMLNAMHSRKDLIKMVLTAERGEHVNVKSAEFIKTR</sequence>
<dbReference type="OrthoDB" id="3853857at2759"/>
<dbReference type="AlphaFoldDB" id="A0A8K1C2F9"/>
<dbReference type="PROSITE" id="PS50146">
    <property type="entry name" value="DAGK"/>
    <property type="match status" value="1"/>
</dbReference>
<dbReference type="GO" id="GO:0016773">
    <property type="term" value="F:phosphotransferase activity, alcohol group as acceptor"/>
    <property type="evidence" value="ECO:0007669"/>
    <property type="project" value="UniProtKB-ARBA"/>
</dbReference>
<accession>A0A8K1C2F9</accession>
<dbReference type="Gene3D" id="3.40.50.10330">
    <property type="entry name" value="Probable inorganic polyphosphate/atp-NAD kinase, domain 1"/>
    <property type="match status" value="1"/>
</dbReference>
<dbReference type="InterPro" id="IPR001206">
    <property type="entry name" value="Diacylglycerol_kinase_cat_dom"/>
</dbReference>
<evidence type="ECO:0000313" key="2">
    <source>
        <dbReference type="EMBL" id="TMW55226.1"/>
    </source>
</evidence>
<dbReference type="EMBL" id="SPLM01000148">
    <property type="protein sequence ID" value="TMW55226.1"/>
    <property type="molecule type" value="Genomic_DNA"/>
</dbReference>
<dbReference type="SUPFAM" id="SSF111331">
    <property type="entry name" value="NAD kinase/diacylglycerol kinase-like"/>
    <property type="match status" value="1"/>
</dbReference>
<gene>
    <name evidence="2" type="ORF">Poli38472_013117</name>
</gene>
<keyword evidence="3" id="KW-1185">Reference proteome</keyword>
<feature type="domain" description="DAGKc" evidence="1">
    <location>
        <begin position="112"/>
        <end position="253"/>
    </location>
</feature>
<dbReference type="InterPro" id="IPR016064">
    <property type="entry name" value="NAD/diacylglycerol_kinase_sf"/>
</dbReference>
<dbReference type="GO" id="GO:0005737">
    <property type="term" value="C:cytoplasm"/>
    <property type="evidence" value="ECO:0007669"/>
    <property type="project" value="TreeGrafter"/>
</dbReference>
<dbReference type="GO" id="GO:0016020">
    <property type="term" value="C:membrane"/>
    <property type="evidence" value="ECO:0007669"/>
    <property type="project" value="TreeGrafter"/>
</dbReference>
<dbReference type="GO" id="GO:0001727">
    <property type="term" value="F:lipid kinase activity"/>
    <property type="evidence" value="ECO:0007669"/>
    <property type="project" value="TreeGrafter"/>
</dbReference>
<comment type="caution">
    <text evidence="2">The sequence shown here is derived from an EMBL/GenBank/DDBJ whole genome shotgun (WGS) entry which is preliminary data.</text>
</comment>
<dbReference type="InterPro" id="IPR050187">
    <property type="entry name" value="Lipid_Phosphate_FormReg"/>
</dbReference>
<dbReference type="Proteomes" id="UP000794436">
    <property type="component" value="Unassembled WGS sequence"/>
</dbReference>
<dbReference type="SMART" id="SM00046">
    <property type="entry name" value="DAGKc"/>
    <property type="match status" value="1"/>
</dbReference>
<proteinExistence type="predicted"/>
<evidence type="ECO:0000259" key="1">
    <source>
        <dbReference type="PROSITE" id="PS50146"/>
    </source>
</evidence>
<organism evidence="2 3">
    <name type="scientific">Pythium oligandrum</name>
    <name type="common">Mycoparasitic fungus</name>
    <dbReference type="NCBI Taxonomy" id="41045"/>
    <lineage>
        <taxon>Eukaryota</taxon>
        <taxon>Sar</taxon>
        <taxon>Stramenopiles</taxon>
        <taxon>Oomycota</taxon>
        <taxon>Peronosporomycetes</taxon>
        <taxon>Pythiales</taxon>
        <taxon>Pythiaceae</taxon>
        <taxon>Pythium</taxon>
    </lineage>
</organism>
<dbReference type="Pfam" id="PF00781">
    <property type="entry name" value="DAGK_cat"/>
    <property type="match status" value="1"/>
</dbReference>
<reference evidence="2" key="1">
    <citation type="submission" date="2019-03" db="EMBL/GenBank/DDBJ databases">
        <title>Long read genome sequence of the mycoparasitic Pythium oligandrum ATCC 38472 isolated from sugarbeet rhizosphere.</title>
        <authorList>
            <person name="Gaulin E."/>
        </authorList>
    </citation>
    <scope>NUCLEOTIDE SEQUENCE</scope>
    <source>
        <strain evidence="2">ATCC 38472_TT</strain>
    </source>
</reference>
<dbReference type="Gene3D" id="2.60.200.40">
    <property type="match status" value="1"/>
</dbReference>
<dbReference type="PANTHER" id="PTHR12358">
    <property type="entry name" value="SPHINGOSINE KINASE"/>
    <property type="match status" value="1"/>
</dbReference>
<name>A0A8K1C2F9_PYTOL</name>
<dbReference type="GO" id="GO:0046512">
    <property type="term" value="P:sphingosine biosynthetic process"/>
    <property type="evidence" value="ECO:0007669"/>
    <property type="project" value="TreeGrafter"/>
</dbReference>